<dbReference type="GO" id="GO:0004523">
    <property type="term" value="F:RNA-DNA hybrid ribonuclease activity"/>
    <property type="evidence" value="ECO:0007669"/>
    <property type="project" value="InterPro"/>
</dbReference>
<gene>
    <name evidence="3" type="ORF">CYMTET_4061</name>
</gene>
<feature type="domain" description="RNase H type-1" evidence="2">
    <location>
        <begin position="61"/>
        <end position="211"/>
    </location>
</feature>
<dbReference type="Gene3D" id="3.30.420.10">
    <property type="entry name" value="Ribonuclease H-like superfamily/Ribonuclease H"/>
    <property type="match status" value="1"/>
</dbReference>
<organism evidence="3 4">
    <name type="scientific">Cymbomonas tetramitiformis</name>
    <dbReference type="NCBI Taxonomy" id="36881"/>
    <lineage>
        <taxon>Eukaryota</taxon>
        <taxon>Viridiplantae</taxon>
        <taxon>Chlorophyta</taxon>
        <taxon>Pyramimonadophyceae</taxon>
        <taxon>Pyramimonadales</taxon>
        <taxon>Pyramimonadaceae</taxon>
        <taxon>Cymbomonas</taxon>
    </lineage>
</organism>
<accession>A0AAE0H248</accession>
<name>A0AAE0H248_9CHLO</name>
<evidence type="ECO:0000313" key="3">
    <source>
        <dbReference type="EMBL" id="KAK3288461.1"/>
    </source>
</evidence>
<dbReference type="InterPro" id="IPR012337">
    <property type="entry name" value="RNaseH-like_sf"/>
</dbReference>
<evidence type="ECO:0000313" key="4">
    <source>
        <dbReference type="Proteomes" id="UP001190700"/>
    </source>
</evidence>
<dbReference type="GO" id="GO:0003676">
    <property type="term" value="F:nucleic acid binding"/>
    <property type="evidence" value="ECO:0007669"/>
    <property type="project" value="InterPro"/>
</dbReference>
<dbReference type="InterPro" id="IPR002156">
    <property type="entry name" value="RNaseH_domain"/>
</dbReference>
<dbReference type="AlphaFoldDB" id="A0AAE0H248"/>
<sequence>MWDEIAQTKVVRYPDSFWPEHEPGCQERRWSLVRDDDADPRDIAPNQTQPQTSYPNPERAHVLTEYLYTDGNRREMEIAEGNTEWASGAAVWDLRKGEGESHKLRWDGEDQTVDRTELIAIQKAVTLVAYARNATLTVSTDSLNSIRQLEKTRTKLHSMEHHQQRDLLYAMLVNIEALVTIGKRVMILKVKAHVGINGNEKADETAKQACTTGEPTEAWDNDETIHNKSMVPDGDSEKRELAGKNTVQKYATALLRGKVAQGNTRLTAKLAALQARTANKLRIQNRDNLQRQSEDMSRTDRIV</sequence>
<proteinExistence type="predicted"/>
<dbReference type="SUPFAM" id="SSF53098">
    <property type="entry name" value="Ribonuclease H-like"/>
    <property type="match status" value="1"/>
</dbReference>
<dbReference type="Pfam" id="PF00075">
    <property type="entry name" value="RNase_H"/>
    <property type="match status" value="1"/>
</dbReference>
<dbReference type="Proteomes" id="UP001190700">
    <property type="component" value="Unassembled WGS sequence"/>
</dbReference>
<feature type="region of interest" description="Disordered" evidence="1">
    <location>
        <begin position="284"/>
        <end position="303"/>
    </location>
</feature>
<protein>
    <recommendedName>
        <fullName evidence="2">RNase H type-1 domain-containing protein</fullName>
    </recommendedName>
</protein>
<comment type="caution">
    <text evidence="3">The sequence shown here is derived from an EMBL/GenBank/DDBJ whole genome shotgun (WGS) entry which is preliminary data.</text>
</comment>
<feature type="compositionally biased region" description="Polar residues" evidence="1">
    <location>
        <begin position="46"/>
        <end position="55"/>
    </location>
</feature>
<dbReference type="EMBL" id="LGRX02000468">
    <property type="protein sequence ID" value="KAK3288461.1"/>
    <property type="molecule type" value="Genomic_DNA"/>
</dbReference>
<evidence type="ECO:0000256" key="1">
    <source>
        <dbReference type="SAM" id="MobiDB-lite"/>
    </source>
</evidence>
<evidence type="ECO:0000259" key="2">
    <source>
        <dbReference type="PROSITE" id="PS50879"/>
    </source>
</evidence>
<keyword evidence="4" id="KW-1185">Reference proteome</keyword>
<dbReference type="InterPro" id="IPR036397">
    <property type="entry name" value="RNaseH_sf"/>
</dbReference>
<dbReference type="PROSITE" id="PS50879">
    <property type="entry name" value="RNASE_H_1"/>
    <property type="match status" value="1"/>
</dbReference>
<feature type="region of interest" description="Disordered" evidence="1">
    <location>
        <begin position="37"/>
        <end position="57"/>
    </location>
</feature>
<reference evidence="3 4" key="1">
    <citation type="journal article" date="2015" name="Genome Biol. Evol.">
        <title>Comparative Genomics of a Bacterivorous Green Alga Reveals Evolutionary Causalities and Consequences of Phago-Mixotrophic Mode of Nutrition.</title>
        <authorList>
            <person name="Burns J.A."/>
            <person name="Paasch A."/>
            <person name="Narechania A."/>
            <person name="Kim E."/>
        </authorList>
    </citation>
    <scope>NUCLEOTIDE SEQUENCE [LARGE SCALE GENOMIC DNA]</scope>
    <source>
        <strain evidence="3 4">PLY_AMNH</strain>
    </source>
</reference>